<dbReference type="RefSeq" id="WP_271322070.1">
    <property type="nucleotide sequence ID" value="NZ_JAAGKO020000040.1"/>
</dbReference>
<evidence type="ECO:0000313" key="1">
    <source>
        <dbReference type="EMBL" id="MDI5965770.1"/>
    </source>
</evidence>
<dbReference type="EMBL" id="JAAGKO020000040">
    <property type="protein sequence ID" value="MDI5965770.1"/>
    <property type="molecule type" value="Genomic_DNA"/>
</dbReference>
<keyword evidence="2" id="KW-1185">Reference proteome</keyword>
<name>A0ABT6W5V8_9ACTN</name>
<protein>
    <submittedName>
        <fullName evidence="1">Uncharacterized protein</fullName>
    </submittedName>
</protein>
<organism evidence="1 2">
    <name type="scientific">Streptantibioticus silvisoli</name>
    <dbReference type="NCBI Taxonomy" id="2705255"/>
    <lineage>
        <taxon>Bacteria</taxon>
        <taxon>Bacillati</taxon>
        <taxon>Actinomycetota</taxon>
        <taxon>Actinomycetes</taxon>
        <taxon>Kitasatosporales</taxon>
        <taxon>Streptomycetaceae</taxon>
        <taxon>Streptantibioticus</taxon>
    </lineage>
</organism>
<reference evidence="1 2" key="1">
    <citation type="submission" date="2023-05" db="EMBL/GenBank/DDBJ databases">
        <title>Streptantibioticus silvisoli sp. nov., acidotolerant actinomycetes 1 from pine litter.</title>
        <authorList>
            <person name="Swiecimska M."/>
            <person name="Golinska P."/>
            <person name="Sangal V."/>
            <person name="Wachnowicz B."/>
            <person name="Goodfellow M."/>
        </authorList>
    </citation>
    <scope>NUCLEOTIDE SEQUENCE [LARGE SCALE GENOMIC DNA]</scope>
    <source>
        <strain evidence="1 2">SL54</strain>
    </source>
</reference>
<accession>A0ABT6W5V8</accession>
<sequence>MDLNWITAEVETTETIFQAGPGGSGRRHLNAQIALDNGFVHIKDPDSDGIWILPAGSLITALYKP</sequence>
<gene>
    <name evidence="1" type="ORF">POF43_024090</name>
</gene>
<proteinExistence type="predicted"/>
<evidence type="ECO:0000313" key="2">
    <source>
        <dbReference type="Proteomes" id="UP001156398"/>
    </source>
</evidence>
<dbReference type="Proteomes" id="UP001156398">
    <property type="component" value="Unassembled WGS sequence"/>
</dbReference>
<comment type="caution">
    <text evidence="1">The sequence shown here is derived from an EMBL/GenBank/DDBJ whole genome shotgun (WGS) entry which is preliminary data.</text>
</comment>